<proteinExistence type="predicted"/>
<dbReference type="RefSeq" id="WP_386400868.1">
    <property type="nucleotide sequence ID" value="NZ_JBHSPT010000052.1"/>
</dbReference>
<comment type="caution">
    <text evidence="2">The sequence shown here is derived from an EMBL/GenBank/DDBJ whole genome shotgun (WGS) entry which is preliminary data.</text>
</comment>
<evidence type="ECO:0000256" key="1">
    <source>
        <dbReference type="SAM" id="MobiDB-lite"/>
    </source>
</evidence>
<name>A0ABW1M361_9ACTN</name>
<feature type="region of interest" description="Disordered" evidence="1">
    <location>
        <begin position="28"/>
        <end position="47"/>
    </location>
</feature>
<keyword evidence="3" id="KW-1185">Reference proteome</keyword>
<protein>
    <submittedName>
        <fullName evidence="2">DUF397 domain-containing protein</fullName>
    </submittedName>
</protein>
<accession>A0ABW1M361</accession>
<gene>
    <name evidence="2" type="ORF">ACFP50_23250</name>
</gene>
<sequence length="47" mass="5062">MRPSPEPISARWRRSSCRNADGGARIEIAGDFPGTVPVHDSKTPTAL</sequence>
<dbReference type="EMBL" id="JBHSPT010000052">
    <property type="protein sequence ID" value="MFC6058266.1"/>
    <property type="molecule type" value="Genomic_DNA"/>
</dbReference>
<evidence type="ECO:0000313" key="3">
    <source>
        <dbReference type="Proteomes" id="UP001596242"/>
    </source>
</evidence>
<evidence type="ECO:0000313" key="2">
    <source>
        <dbReference type="EMBL" id="MFC6058266.1"/>
    </source>
</evidence>
<dbReference type="Proteomes" id="UP001596242">
    <property type="component" value="Unassembled WGS sequence"/>
</dbReference>
<organism evidence="2 3">
    <name type="scientific">Streptomyces pratens</name>
    <dbReference type="NCBI Taxonomy" id="887456"/>
    <lineage>
        <taxon>Bacteria</taxon>
        <taxon>Bacillati</taxon>
        <taxon>Actinomycetota</taxon>
        <taxon>Actinomycetes</taxon>
        <taxon>Kitasatosporales</taxon>
        <taxon>Streptomycetaceae</taxon>
        <taxon>Streptomyces</taxon>
    </lineage>
</organism>
<reference evidence="3" key="1">
    <citation type="journal article" date="2019" name="Int. J. Syst. Evol. Microbiol.">
        <title>The Global Catalogue of Microorganisms (GCM) 10K type strain sequencing project: providing services to taxonomists for standard genome sequencing and annotation.</title>
        <authorList>
            <consortium name="The Broad Institute Genomics Platform"/>
            <consortium name="The Broad Institute Genome Sequencing Center for Infectious Disease"/>
            <person name="Wu L."/>
            <person name="Ma J."/>
        </authorList>
    </citation>
    <scope>NUCLEOTIDE SEQUENCE [LARGE SCALE GENOMIC DNA]</scope>
    <source>
        <strain evidence="3">JCM 12763</strain>
    </source>
</reference>